<evidence type="ECO:0000313" key="1">
    <source>
        <dbReference type="EMBL" id="KTF07363.1"/>
    </source>
</evidence>
<proteinExistence type="predicted"/>
<name>A0A1B6NVG9_9ZZZZ</name>
<comment type="caution">
    <text evidence="1">The sequence shown here is derived from an EMBL/GenBank/DDBJ whole genome shotgun (WGS) entry which is preliminary data.</text>
</comment>
<gene>
    <name evidence="1" type="ORF">MGSAQ_001141</name>
</gene>
<accession>A0A1B6NVG9</accession>
<sequence>MKTPVKISNLHRLFCRRNGLRIRHWRTRKMHHWFRYSIK</sequence>
<reference evidence="1" key="1">
    <citation type="submission" date="2013-11" db="EMBL/GenBank/DDBJ databases">
        <title>Microbial diversity, functional groups and degradation webs in Northern and Southern Mediterranean and Red Sea marine crude oil polluted sites.</title>
        <authorList>
            <person name="Daffonchio D."/>
            <person name="Mapelli F."/>
            <person name="Ferrer M."/>
            <person name="Richter M."/>
            <person name="Cherif A."/>
            <person name="Malkawi H.I."/>
            <person name="Yakimov M.M."/>
            <person name="Abdel-Fattah Y.R."/>
            <person name="Blaghen M."/>
            <person name="Golyshin P.N."/>
            <person name="Kalogerakis N."/>
            <person name="Boon N."/>
            <person name="Magagnini M."/>
            <person name="Fava F."/>
        </authorList>
    </citation>
    <scope>NUCLEOTIDE SEQUENCE</scope>
</reference>
<dbReference type="EMBL" id="AYSL01000591">
    <property type="protein sequence ID" value="KTF07363.1"/>
    <property type="molecule type" value="Genomic_DNA"/>
</dbReference>
<dbReference type="AlphaFoldDB" id="A0A1B6NVG9"/>
<protein>
    <submittedName>
        <fullName evidence="1">Uncharacterized protein</fullName>
    </submittedName>
</protein>
<organism evidence="1">
    <name type="scientific">marine sediment metagenome</name>
    <dbReference type="NCBI Taxonomy" id="412755"/>
    <lineage>
        <taxon>unclassified sequences</taxon>
        <taxon>metagenomes</taxon>
        <taxon>ecological metagenomes</taxon>
    </lineage>
</organism>